<sequence>MKTPSCLTPILSFLHIPTSPPTFKVHAPILIWTCPHPSQHQNAIFHHPTSRHPLGKLRCRTCTHPKIWNPNSPRTRVSSDEDILFYKRMPNGGYSDARLHSYAIGTPRGRVGYICHCCGMTWRTESRRGWWGGEEKVRVVGGRVWCRCGTRVFRWGEYSLFEVVEMKAIKERGRE</sequence>
<dbReference type="AlphaFoldDB" id="A0A6A6ASF1"/>
<dbReference type="Proteomes" id="UP000799771">
    <property type="component" value="Unassembled WGS sequence"/>
</dbReference>
<dbReference type="InterPro" id="IPR058253">
    <property type="entry name" value="Zn_ribbon_double"/>
</dbReference>
<dbReference type="GeneID" id="54410461"/>
<dbReference type="RefSeq" id="XP_033528475.1">
    <property type="nucleotide sequence ID" value="XM_033670029.1"/>
</dbReference>
<evidence type="ECO:0000313" key="2">
    <source>
        <dbReference type="EMBL" id="KAF2134088.1"/>
    </source>
</evidence>
<evidence type="ECO:0000313" key="3">
    <source>
        <dbReference type="Proteomes" id="UP000799771"/>
    </source>
</evidence>
<evidence type="ECO:0000259" key="1">
    <source>
        <dbReference type="Pfam" id="PF26652"/>
    </source>
</evidence>
<gene>
    <name evidence="2" type="ORF">P153DRAFT_381262</name>
</gene>
<proteinExistence type="predicted"/>
<name>A0A6A6ASF1_9PLEO</name>
<reference evidence="2" key="1">
    <citation type="journal article" date="2020" name="Stud. Mycol.">
        <title>101 Dothideomycetes genomes: a test case for predicting lifestyles and emergence of pathogens.</title>
        <authorList>
            <person name="Haridas S."/>
            <person name="Albert R."/>
            <person name="Binder M."/>
            <person name="Bloem J."/>
            <person name="Labutti K."/>
            <person name="Salamov A."/>
            <person name="Andreopoulos B."/>
            <person name="Baker S."/>
            <person name="Barry K."/>
            <person name="Bills G."/>
            <person name="Bluhm B."/>
            <person name="Cannon C."/>
            <person name="Castanera R."/>
            <person name="Culley D."/>
            <person name="Daum C."/>
            <person name="Ezra D."/>
            <person name="Gonzalez J."/>
            <person name="Henrissat B."/>
            <person name="Kuo A."/>
            <person name="Liang C."/>
            <person name="Lipzen A."/>
            <person name="Lutzoni F."/>
            <person name="Magnuson J."/>
            <person name="Mondo S."/>
            <person name="Nolan M."/>
            <person name="Ohm R."/>
            <person name="Pangilinan J."/>
            <person name="Park H.-J."/>
            <person name="Ramirez L."/>
            <person name="Alfaro M."/>
            <person name="Sun H."/>
            <person name="Tritt A."/>
            <person name="Yoshinaga Y."/>
            <person name="Zwiers L.-H."/>
            <person name="Turgeon B."/>
            <person name="Goodwin S."/>
            <person name="Spatafora J."/>
            <person name="Crous P."/>
            <person name="Grigoriev I."/>
        </authorList>
    </citation>
    <scope>NUCLEOTIDE SEQUENCE</scope>
    <source>
        <strain evidence="2">CBS 119687</strain>
    </source>
</reference>
<feature type="domain" description="Probable double zinc ribbon" evidence="1">
    <location>
        <begin position="31"/>
        <end position="158"/>
    </location>
</feature>
<keyword evidence="3" id="KW-1185">Reference proteome</keyword>
<organism evidence="2 3">
    <name type="scientific">Dothidotthia symphoricarpi CBS 119687</name>
    <dbReference type="NCBI Taxonomy" id="1392245"/>
    <lineage>
        <taxon>Eukaryota</taxon>
        <taxon>Fungi</taxon>
        <taxon>Dikarya</taxon>
        <taxon>Ascomycota</taxon>
        <taxon>Pezizomycotina</taxon>
        <taxon>Dothideomycetes</taxon>
        <taxon>Pleosporomycetidae</taxon>
        <taxon>Pleosporales</taxon>
        <taxon>Dothidotthiaceae</taxon>
        <taxon>Dothidotthia</taxon>
    </lineage>
</organism>
<protein>
    <recommendedName>
        <fullName evidence="1">Probable double zinc ribbon domain-containing protein</fullName>
    </recommendedName>
</protein>
<dbReference type="Pfam" id="PF26652">
    <property type="entry name" value="Zn_ribbon_double"/>
    <property type="match status" value="1"/>
</dbReference>
<dbReference type="EMBL" id="ML977498">
    <property type="protein sequence ID" value="KAF2134088.1"/>
    <property type="molecule type" value="Genomic_DNA"/>
</dbReference>
<accession>A0A6A6ASF1</accession>